<evidence type="ECO:0000256" key="1">
    <source>
        <dbReference type="SAM" id="Phobius"/>
    </source>
</evidence>
<feature type="transmembrane region" description="Helical" evidence="1">
    <location>
        <begin position="47"/>
        <end position="65"/>
    </location>
</feature>
<evidence type="ECO:0000313" key="3">
    <source>
        <dbReference type="Proteomes" id="UP000581447"/>
    </source>
</evidence>
<accession>A0A840AZJ2</accession>
<dbReference type="RefSeq" id="WP_183939400.1">
    <property type="nucleotide sequence ID" value="NZ_BAABBG010000001.1"/>
</dbReference>
<keyword evidence="3" id="KW-1185">Reference proteome</keyword>
<organism evidence="2 3">
    <name type="scientific">Sphingorhabdus rigui</name>
    <dbReference type="NCBI Taxonomy" id="1282858"/>
    <lineage>
        <taxon>Bacteria</taxon>
        <taxon>Pseudomonadati</taxon>
        <taxon>Pseudomonadota</taxon>
        <taxon>Alphaproteobacteria</taxon>
        <taxon>Sphingomonadales</taxon>
        <taxon>Sphingomonadaceae</taxon>
        <taxon>Sphingorhabdus</taxon>
    </lineage>
</organism>
<reference evidence="2 3" key="1">
    <citation type="submission" date="2020-08" db="EMBL/GenBank/DDBJ databases">
        <title>Genomic Encyclopedia of Type Strains, Phase IV (KMG-IV): sequencing the most valuable type-strain genomes for metagenomic binning, comparative biology and taxonomic classification.</title>
        <authorList>
            <person name="Goeker M."/>
        </authorList>
    </citation>
    <scope>NUCLEOTIDE SEQUENCE [LARGE SCALE GENOMIC DNA]</scope>
    <source>
        <strain evidence="2 3">DSM 29050</strain>
    </source>
</reference>
<feature type="transmembrane region" description="Helical" evidence="1">
    <location>
        <begin position="7"/>
        <end position="27"/>
    </location>
</feature>
<keyword evidence="1" id="KW-0812">Transmembrane</keyword>
<keyword evidence="1" id="KW-1133">Transmembrane helix</keyword>
<keyword evidence="1" id="KW-0472">Membrane</keyword>
<evidence type="ECO:0000313" key="2">
    <source>
        <dbReference type="EMBL" id="MBB3942090.1"/>
    </source>
</evidence>
<dbReference type="AlphaFoldDB" id="A0A840AZJ2"/>
<gene>
    <name evidence="2" type="ORF">GGR91_000312</name>
</gene>
<proteinExistence type="predicted"/>
<dbReference type="Pfam" id="PF06961">
    <property type="entry name" value="DUF1294"/>
    <property type="match status" value="1"/>
</dbReference>
<dbReference type="EMBL" id="JACIEA010000001">
    <property type="protein sequence ID" value="MBB3942090.1"/>
    <property type="molecule type" value="Genomic_DNA"/>
</dbReference>
<dbReference type="Proteomes" id="UP000581447">
    <property type="component" value="Unassembled WGS sequence"/>
</dbReference>
<dbReference type="InterPro" id="IPR010718">
    <property type="entry name" value="DUF1294"/>
</dbReference>
<name>A0A840AZJ2_9SPHN</name>
<feature type="transmembrane region" description="Helical" evidence="1">
    <location>
        <begin position="77"/>
        <end position="98"/>
    </location>
</feature>
<protein>
    <submittedName>
        <fullName evidence="2">Uncharacterized membrane protein YsdA (DUF1294 family)</fullName>
    </submittedName>
</protein>
<comment type="caution">
    <text evidence="2">The sequence shown here is derived from an EMBL/GenBank/DDBJ whole genome shotgun (WGS) entry which is preliminary data.</text>
</comment>
<sequence>MTLPTLLTLPNALGLFALVNLWTFMLFGFDKIRAAQGTWRVSEGTLLAWAFLGGTIGAYAGRALFRHKTRKQPFSSHLHQTAILHGLALALVGGWMLAG</sequence>